<gene>
    <name evidence="1" type="ORF">GGI18_005927</name>
</gene>
<accession>A0ACC1JT73</accession>
<proteinExistence type="predicted"/>
<protein>
    <submittedName>
        <fullName evidence="1">Uncharacterized protein</fullName>
    </submittedName>
</protein>
<dbReference type="Proteomes" id="UP001140066">
    <property type="component" value="Unassembled WGS sequence"/>
</dbReference>
<sequence>MARPQYESLVFSSATSLVLRMCNSVASSSMCDSYVYTCNKETEIQGNVATIARSLLHLTPAAFRITVSVISGQGMQYYHGGYYNRPTDLGNLYSKIAMELCQGGARSLLVESQLKESLLSIDMGAISGLTNIAHGPGVSCVSFAKLAYLNAPTLKMLDMRLAAQTEWAILIYGRTTTSAAYPNLASLTLAISGISYSVTWAATEDAAPFPVLSKLSVSGGYPFDDDLLFRGNGGTMMSLCIPFSAIARNALGRFGVLKRGGATQMTKVSIDEVTSLDKEFLAGRTD</sequence>
<keyword evidence="2" id="KW-1185">Reference proteome</keyword>
<evidence type="ECO:0000313" key="2">
    <source>
        <dbReference type="Proteomes" id="UP001140066"/>
    </source>
</evidence>
<name>A0ACC1JT73_9FUNG</name>
<reference evidence="1" key="1">
    <citation type="submission" date="2022-07" db="EMBL/GenBank/DDBJ databases">
        <title>Phylogenomic reconstructions and comparative analyses of Kickxellomycotina fungi.</title>
        <authorList>
            <person name="Reynolds N.K."/>
            <person name="Stajich J.E."/>
            <person name="Barry K."/>
            <person name="Grigoriev I.V."/>
            <person name="Crous P."/>
            <person name="Smith M.E."/>
        </authorList>
    </citation>
    <scope>NUCLEOTIDE SEQUENCE</scope>
    <source>
        <strain evidence="1">BCRC 34191</strain>
    </source>
</reference>
<evidence type="ECO:0000313" key="1">
    <source>
        <dbReference type="EMBL" id="KAJ2766826.1"/>
    </source>
</evidence>
<comment type="caution">
    <text evidence="1">The sequence shown here is derived from an EMBL/GenBank/DDBJ whole genome shotgun (WGS) entry which is preliminary data.</text>
</comment>
<feature type="non-terminal residue" evidence="1">
    <location>
        <position position="286"/>
    </location>
</feature>
<dbReference type="EMBL" id="JANBUK010003601">
    <property type="protein sequence ID" value="KAJ2766826.1"/>
    <property type="molecule type" value="Genomic_DNA"/>
</dbReference>
<organism evidence="1 2">
    <name type="scientific">Coemansia linderi</name>
    <dbReference type="NCBI Taxonomy" id="2663919"/>
    <lineage>
        <taxon>Eukaryota</taxon>
        <taxon>Fungi</taxon>
        <taxon>Fungi incertae sedis</taxon>
        <taxon>Zoopagomycota</taxon>
        <taxon>Kickxellomycotina</taxon>
        <taxon>Kickxellomycetes</taxon>
        <taxon>Kickxellales</taxon>
        <taxon>Kickxellaceae</taxon>
        <taxon>Coemansia</taxon>
    </lineage>
</organism>